<dbReference type="FunCoup" id="A0A2G5FA97">
    <property type="interactions" value="1"/>
</dbReference>
<evidence type="ECO:0000256" key="1">
    <source>
        <dbReference type="ARBA" id="ARBA00004123"/>
    </source>
</evidence>
<comment type="subcellular location">
    <subcellularLocation>
        <location evidence="3">Cytoplasm</location>
        <location evidence="3">Cytoskeleton</location>
        <location evidence="3">Spindle</location>
    </subcellularLocation>
    <subcellularLocation>
        <location evidence="4">Cytoplasm</location>
        <location evidence="4">Cytosol</location>
    </subcellularLocation>
    <subcellularLocation>
        <location evidence="2">Mitochondrion</location>
    </subcellularLocation>
    <subcellularLocation>
        <location evidence="1">Nucleus</location>
    </subcellularLocation>
</comment>
<evidence type="ECO:0000313" key="20">
    <source>
        <dbReference type="EMBL" id="PIA64885.1"/>
    </source>
</evidence>
<evidence type="ECO:0000259" key="19">
    <source>
        <dbReference type="Pfam" id="PF03061"/>
    </source>
</evidence>
<dbReference type="PANTHER" id="PTHR21660">
    <property type="entry name" value="THIOESTERASE SUPERFAMILY MEMBER-RELATED"/>
    <property type="match status" value="1"/>
</dbReference>
<evidence type="ECO:0000256" key="13">
    <source>
        <dbReference type="ARBA" id="ARBA00052976"/>
    </source>
</evidence>
<evidence type="ECO:0000256" key="2">
    <source>
        <dbReference type="ARBA" id="ARBA00004173"/>
    </source>
</evidence>
<dbReference type="GO" id="GO:0005739">
    <property type="term" value="C:mitochondrion"/>
    <property type="evidence" value="ECO:0007669"/>
    <property type="project" value="UniProtKB-SubCell"/>
</dbReference>
<accession>A0A2G5FA97</accession>
<dbReference type="GO" id="GO:0047617">
    <property type="term" value="F:fatty acyl-CoA hydrolase activity"/>
    <property type="evidence" value="ECO:0007669"/>
    <property type="project" value="InterPro"/>
</dbReference>
<dbReference type="AlphaFoldDB" id="A0A2G5FA97"/>
<comment type="similarity">
    <text evidence="5">Belongs to the thioesterase PaaI family.</text>
</comment>
<name>A0A2G5FA97_AQUCA</name>
<evidence type="ECO:0000256" key="12">
    <source>
        <dbReference type="ARBA" id="ARBA00023242"/>
    </source>
</evidence>
<dbReference type="InterPro" id="IPR029069">
    <property type="entry name" value="HotDog_dom_sf"/>
</dbReference>
<comment type="catalytic activity">
    <reaction evidence="13">
        <text>a fatty acyl-CoA + H2O = a fatty acid + CoA + H(+)</text>
        <dbReference type="Rhea" id="RHEA:16781"/>
        <dbReference type="ChEBI" id="CHEBI:15377"/>
        <dbReference type="ChEBI" id="CHEBI:15378"/>
        <dbReference type="ChEBI" id="CHEBI:28868"/>
        <dbReference type="ChEBI" id="CHEBI:57287"/>
        <dbReference type="ChEBI" id="CHEBI:77636"/>
    </reaction>
    <physiologicalReaction direction="left-to-right" evidence="13">
        <dbReference type="Rhea" id="RHEA:16782"/>
    </physiologicalReaction>
</comment>
<organism evidence="20 21">
    <name type="scientific">Aquilegia coerulea</name>
    <name type="common">Rocky mountain columbine</name>
    <dbReference type="NCBI Taxonomy" id="218851"/>
    <lineage>
        <taxon>Eukaryota</taxon>
        <taxon>Viridiplantae</taxon>
        <taxon>Streptophyta</taxon>
        <taxon>Embryophyta</taxon>
        <taxon>Tracheophyta</taxon>
        <taxon>Spermatophyta</taxon>
        <taxon>Magnoliopsida</taxon>
        <taxon>Ranunculales</taxon>
        <taxon>Ranunculaceae</taxon>
        <taxon>Thalictroideae</taxon>
        <taxon>Aquilegia</taxon>
    </lineage>
</organism>
<evidence type="ECO:0000256" key="18">
    <source>
        <dbReference type="ARBA" id="ARBA00083956"/>
    </source>
</evidence>
<evidence type="ECO:0000256" key="14">
    <source>
        <dbReference type="ARBA" id="ARBA00058205"/>
    </source>
</evidence>
<dbReference type="FunFam" id="3.10.129.10:FF:000021">
    <property type="entry name" value="Acyl-coenzyme A thioesterase 13"/>
    <property type="match status" value="1"/>
</dbReference>
<protein>
    <recommendedName>
        <fullName evidence="16">Acyl-coenzyme A thioesterase 13</fullName>
    </recommendedName>
    <alternativeName>
        <fullName evidence="17">Hotdog-fold thioesterase superfamily member 2</fullName>
    </alternativeName>
    <alternativeName>
        <fullName evidence="18">Thioesterase superfamily member 2</fullName>
    </alternativeName>
</protein>
<evidence type="ECO:0000256" key="7">
    <source>
        <dbReference type="ARBA" id="ARBA00022801"/>
    </source>
</evidence>
<dbReference type="InterPro" id="IPR039298">
    <property type="entry name" value="ACOT13"/>
</dbReference>
<dbReference type="EMBL" id="KZ305018">
    <property type="protein sequence ID" value="PIA64885.1"/>
    <property type="molecule type" value="Genomic_DNA"/>
</dbReference>
<dbReference type="InterPro" id="IPR006683">
    <property type="entry name" value="Thioestr_dom"/>
</dbReference>
<evidence type="ECO:0000256" key="11">
    <source>
        <dbReference type="ARBA" id="ARBA00023212"/>
    </source>
</evidence>
<dbReference type="InParanoid" id="A0A2G5FA97"/>
<evidence type="ECO:0000256" key="16">
    <source>
        <dbReference type="ARBA" id="ARBA00067273"/>
    </source>
</evidence>
<keyword evidence="10" id="KW-0496">Mitochondrion</keyword>
<keyword evidence="21" id="KW-1185">Reference proteome</keyword>
<evidence type="ECO:0000256" key="10">
    <source>
        <dbReference type="ARBA" id="ARBA00023128"/>
    </source>
</evidence>
<keyword evidence="8" id="KW-0007">Acetylation</keyword>
<evidence type="ECO:0000256" key="9">
    <source>
        <dbReference type="ARBA" id="ARBA00023098"/>
    </source>
</evidence>
<dbReference type="GO" id="GO:0005634">
    <property type="term" value="C:nucleus"/>
    <property type="evidence" value="ECO:0007669"/>
    <property type="project" value="UniProtKB-SubCell"/>
</dbReference>
<evidence type="ECO:0000313" key="21">
    <source>
        <dbReference type="Proteomes" id="UP000230069"/>
    </source>
</evidence>
<keyword evidence="12" id="KW-0539">Nucleus</keyword>
<dbReference type="GO" id="GO:0005819">
    <property type="term" value="C:spindle"/>
    <property type="evidence" value="ECO:0007669"/>
    <property type="project" value="UniProtKB-SubCell"/>
</dbReference>
<dbReference type="SUPFAM" id="SSF54637">
    <property type="entry name" value="Thioesterase/thiol ester dehydrase-isomerase"/>
    <property type="match status" value="1"/>
</dbReference>
<keyword evidence="6" id="KW-0963">Cytoplasm</keyword>
<feature type="domain" description="Thioesterase" evidence="19">
    <location>
        <begin position="58"/>
        <end position="133"/>
    </location>
</feature>
<dbReference type="Gene3D" id="3.10.129.10">
    <property type="entry name" value="Hotdog Thioesterase"/>
    <property type="match status" value="1"/>
</dbReference>
<sequence>MEEDSFHLKPKKWLEDLSHGRSGHEIETLTLQGLHVIAAQKDLIRCTFFVPKILADRNGNWHTGAMATLMDDIGAAAIATTMGYIKASVNFNISCFSTVKVEEEVEIEAKVLSHKGKLSSVLVEVKRKDNGEMVALGKQWMTFIDKIIPKKASKL</sequence>
<evidence type="ECO:0000256" key="6">
    <source>
        <dbReference type="ARBA" id="ARBA00022490"/>
    </source>
</evidence>
<keyword evidence="11" id="KW-0206">Cytoskeleton</keyword>
<dbReference type="Proteomes" id="UP000230069">
    <property type="component" value="Unassembled WGS sequence"/>
</dbReference>
<dbReference type="GO" id="GO:0005829">
    <property type="term" value="C:cytosol"/>
    <property type="evidence" value="ECO:0007669"/>
    <property type="project" value="UniProtKB-SubCell"/>
</dbReference>
<comment type="function">
    <text evidence="14">Catalyzes the hydrolysis of acyl-CoAs into free fatty acids and coenzyme A (CoASH), regulating their respective intracellular levels. Has acyl-CoA thioesterase activity towards medium (C12) and long-chain (C18) fatty acyl-CoA substrates. Can also hydrolyze 3-hydroxyphenylacetyl-CoA and 3,4-dihydroxyphenylacetyl-CoA (in vitro). May play a role in controlling adaptive thermogenesis.</text>
</comment>
<keyword evidence="7" id="KW-0378">Hydrolase</keyword>
<evidence type="ECO:0000256" key="4">
    <source>
        <dbReference type="ARBA" id="ARBA00004514"/>
    </source>
</evidence>
<evidence type="ECO:0000256" key="5">
    <source>
        <dbReference type="ARBA" id="ARBA00008324"/>
    </source>
</evidence>
<dbReference type="Pfam" id="PF03061">
    <property type="entry name" value="4HBT"/>
    <property type="match status" value="1"/>
</dbReference>
<reference evidence="20 21" key="1">
    <citation type="submission" date="2017-09" db="EMBL/GenBank/DDBJ databases">
        <title>WGS assembly of Aquilegia coerulea Goldsmith.</title>
        <authorList>
            <person name="Hodges S."/>
            <person name="Kramer E."/>
            <person name="Nordborg M."/>
            <person name="Tomkins J."/>
            <person name="Borevitz J."/>
            <person name="Derieg N."/>
            <person name="Yan J."/>
            <person name="Mihaltcheva S."/>
            <person name="Hayes R.D."/>
            <person name="Rokhsar D."/>
        </authorList>
    </citation>
    <scope>NUCLEOTIDE SEQUENCE [LARGE SCALE GENOMIC DNA]</scope>
    <source>
        <strain evidence="21">cv. Goldsmith</strain>
    </source>
</reference>
<keyword evidence="9" id="KW-0443">Lipid metabolism</keyword>
<dbReference type="GO" id="GO:0006629">
    <property type="term" value="P:lipid metabolic process"/>
    <property type="evidence" value="ECO:0007669"/>
    <property type="project" value="UniProtKB-KW"/>
</dbReference>
<evidence type="ECO:0000256" key="17">
    <source>
        <dbReference type="ARBA" id="ARBA00081533"/>
    </source>
</evidence>
<evidence type="ECO:0000256" key="8">
    <source>
        <dbReference type="ARBA" id="ARBA00022990"/>
    </source>
</evidence>
<proteinExistence type="inferred from homology"/>
<evidence type="ECO:0000256" key="15">
    <source>
        <dbReference type="ARBA" id="ARBA00064709"/>
    </source>
</evidence>
<comment type="subunit">
    <text evidence="15">Homotetramer. Interacts with PCTP.</text>
</comment>
<dbReference type="PANTHER" id="PTHR21660:SF1">
    <property type="entry name" value="ACYL-COENZYME A THIOESTERASE 13"/>
    <property type="match status" value="1"/>
</dbReference>
<dbReference type="STRING" id="218851.A0A2G5FA97"/>
<gene>
    <name evidence="20" type="ORF">AQUCO_00100395v1</name>
</gene>
<dbReference type="OrthoDB" id="46529at2759"/>
<evidence type="ECO:0000256" key="3">
    <source>
        <dbReference type="ARBA" id="ARBA00004186"/>
    </source>
</evidence>